<dbReference type="Proteomes" id="UP001482620">
    <property type="component" value="Unassembled WGS sequence"/>
</dbReference>
<protein>
    <submittedName>
        <fullName evidence="2">Uncharacterized protein</fullName>
    </submittedName>
</protein>
<dbReference type="EMBL" id="JAHRIQ010101430">
    <property type="protein sequence ID" value="MEQ2253959.1"/>
    <property type="molecule type" value="Genomic_DNA"/>
</dbReference>
<evidence type="ECO:0000313" key="3">
    <source>
        <dbReference type="Proteomes" id="UP001482620"/>
    </source>
</evidence>
<evidence type="ECO:0000256" key="1">
    <source>
        <dbReference type="SAM" id="MobiDB-lite"/>
    </source>
</evidence>
<gene>
    <name evidence="2" type="ORF">ILYODFUR_037863</name>
</gene>
<sequence length="232" mass="25159">MCPLNSIFLYYFLYEARSCIQSTWIFALVYSSLQANLSVNVKKPGLALKNEPVPPMGSLAAWDWCGPLAASGTSSRGGGVARLGGLGGLRLVCASLAWGLLLLCLAGNLFLCGAYGCPGVMHYVWLPGTAAAFQSQTLPLQLLGAVDCRPSTILITPTNVHLQVTNLHSHTHSTQNSLNSTHMLNQPPTSTSTHNSSRWLKVIQTQVIVKSMWPTYFKSGFNKVNHAIRILF</sequence>
<reference evidence="2 3" key="1">
    <citation type="submission" date="2021-06" db="EMBL/GenBank/DDBJ databases">
        <authorList>
            <person name="Palmer J.M."/>
        </authorList>
    </citation>
    <scope>NUCLEOTIDE SEQUENCE [LARGE SCALE GENOMIC DNA]</scope>
    <source>
        <strain evidence="3">if_2019</strain>
        <tissue evidence="2">Muscle</tissue>
    </source>
</reference>
<organism evidence="2 3">
    <name type="scientific">Ilyodon furcidens</name>
    <name type="common">goldbreast splitfin</name>
    <dbReference type="NCBI Taxonomy" id="33524"/>
    <lineage>
        <taxon>Eukaryota</taxon>
        <taxon>Metazoa</taxon>
        <taxon>Chordata</taxon>
        <taxon>Craniata</taxon>
        <taxon>Vertebrata</taxon>
        <taxon>Euteleostomi</taxon>
        <taxon>Actinopterygii</taxon>
        <taxon>Neopterygii</taxon>
        <taxon>Teleostei</taxon>
        <taxon>Neoteleostei</taxon>
        <taxon>Acanthomorphata</taxon>
        <taxon>Ovalentaria</taxon>
        <taxon>Atherinomorphae</taxon>
        <taxon>Cyprinodontiformes</taxon>
        <taxon>Goodeidae</taxon>
        <taxon>Ilyodon</taxon>
    </lineage>
</organism>
<comment type="caution">
    <text evidence="2">The sequence shown here is derived from an EMBL/GenBank/DDBJ whole genome shotgun (WGS) entry which is preliminary data.</text>
</comment>
<keyword evidence="3" id="KW-1185">Reference proteome</keyword>
<accession>A0ABV0VA57</accession>
<evidence type="ECO:0000313" key="2">
    <source>
        <dbReference type="EMBL" id="MEQ2253959.1"/>
    </source>
</evidence>
<feature type="region of interest" description="Disordered" evidence="1">
    <location>
        <begin position="172"/>
        <end position="195"/>
    </location>
</feature>
<name>A0ABV0VA57_9TELE</name>
<proteinExistence type="predicted"/>